<dbReference type="EMBL" id="JACKXE010000001">
    <property type="protein sequence ID" value="MBB6627762.1"/>
    <property type="molecule type" value="Genomic_DNA"/>
</dbReference>
<protein>
    <recommendedName>
        <fullName evidence="3">ABM domain-containing protein</fullName>
    </recommendedName>
</protein>
<reference evidence="1 2" key="1">
    <citation type="submission" date="2020-08" db="EMBL/GenBank/DDBJ databases">
        <authorList>
            <person name="Seo M.-J."/>
        </authorList>
    </citation>
    <scope>NUCLEOTIDE SEQUENCE [LARGE SCALE GENOMIC DNA]</scope>
    <source>
        <strain evidence="1 2">KIGAM211</strain>
    </source>
</reference>
<dbReference type="RefSeq" id="WP_185252890.1">
    <property type="nucleotide sequence ID" value="NZ_JACKXE010000001.1"/>
</dbReference>
<evidence type="ECO:0000313" key="2">
    <source>
        <dbReference type="Proteomes" id="UP000523955"/>
    </source>
</evidence>
<accession>A0A7X0VBA3</accession>
<dbReference type="InterPro" id="IPR011008">
    <property type="entry name" value="Dimeric_a/b-barrel"/>
</dbReference>
<evidence type="ECO:0000313" key="1">
    <source>
        <dbReference type="EMBL" id="MBB6627762.1"/>
    </source>
</evidence>
<dbReference type="Proteomes" id="UP000523955">
    <property type="component" value="Unassembled WGS sequence"/>
</dbReference>
<keyword evidence="2" id="KW-1185">Reference proteome</keyword>
<evidence type="ECO:0008006" key="3">
    <source>
        <dbReference type="Google" id="ProtNLM"/>
    </source>
</evidence>
<sequence>MSEPPRSRSLLARTWHFPTEAHPTREAFDAMLDVLLPEIEVLPGYAGVTVLVERETGSVSATVFWETLEDLQRATDRESNAARGTLVITGSPATGAAVHDVLINRPAPVVSDRELGADR</sequence>
<name>A0A7X0VBA3_9ACTN</name>
<dbReference type="SUPFAM" id="SSF54909">
    <property type="entry name" value="Dimeric alpha+beta barrel"/>
    <property type="match status" value="1"/>
</dbReference>
<gene>
    <name evidence="1" type="ORF">H5V45_10560</name>
</gene>
<dbReference type="AlphaFoldDB" id="A0A7X0VBA3"/>
<organism evidence="1 2">
    <name type="scientific">Nocardioides luti</name>
    <dbReference type="NCBI Taxonomy" id="2761101"/>
    <lineage>
        <taxon>Bacteria</taxon>
        <taxon>Bacillati</taxon>
        <taxon>Actinomycetota</taxon>
        <taxon>Actinomycetes</taxon>
        <taxon>Propionibacteriales</taxon>
        <taxon>Nocardioidaceae</taxon>
        <taxon>Nocardioides</taxon>
    </lineage>
</organism>
<comment type="caution">
    <text evidence="1">The sequence shown here is derived from an EMBL/GenBank/DDBJ whole genome shotgun (WGS) entry which is preliminary data.</text>
</comment>
<proteinExistence type="predicted"/>